<protein>
    <submittedName>
        <fullName evidence="3">Uncharacterized protein</fullName>
    </submittedName>
</protein>
<feature type="compositionally biased region" description="Low complexity" evidence="2">
    <location>
        <begin position="152"/>
        <end position="176"/>
    </location>
</feature>
<keyword evidence="4" id="KW-1185">Reference proteome</keyword>
<evidence type="ECO:0000313" key="3">
    <source>
        <dbReference type="EMBL" id="CAK0909233.1"/>
    </source>
</evidence>
<evidence type="ECO:0000256" key="1">
    <source>
        <dbReference type="SAM" id="Coils"/>
    </source>
</evidence>
<organism evidence="3 4">
    <name type="scientific">Prorocentrum cordatum</name>
    <dbReference type="NCBI Taxonomy" id="2364126"/>
    <lineage>
        <taxon>Eukaryota</taxon>
        <taxon>Sar</taxon>
        <taxon>Alveolata</taxon>
        <taxon>Dinophyceae</taxon>
        <taxon>Prorocentrales</taxon>
        <taxon>Prorocentraceae</taxon>
        <taxon>Prorocentrum</taxon>
    </lineage>
</organism>
<feature type="compositionally biased region" description="Acidic residues" evidence="2">
    <location>
        <begin position="110"/>
        <end position="122"/>
    </location>
</feature>
<gene>
    <name evidence="3" type="ORF">PCOR1329_LOCUS83703</name>
</gene>
<comment type="caution">
    <text evidence="3">The sequence shown here is derived from an EMBL/GenBank/DDBJ whole genome shotgun (WGS) entry which is preliminary data.</text>
</comment>
<feature type="region of interest" description="Disordered" evidence="2">
    <location>
        <begin position="152"/>
        <end position="199"/>
    </location>
</feature>
<name>A0ABN9Y9Y3_9DINO</name>
<sequence>MAEPRLGAGAPSTAASGADIDALYRQVVDCESDMLRAAIQKLRLEYEAASSELDLREQELIVWEQKLHQTQEDCLRLQKEAQAQYQRRGKTSNPARAARRAEPSLGQIAEGDEDGSPDEEGGEQATLEAVRALLQQVGGELESLQGHWRGLAAAAPRARPDAGPRAPGPAVLGGPLPARPPGAAGGPAACAPPVAAGPP</sequence>
<accession>A0ABN9Y9Y3</accession>
<feature type="non-terminal residue" evidence="3">
    <location>
        <position position="199"/>
    </location>
</feature>
<feature type="coiled-coil region" evidence="1">
    <location>
        <begin position="32"/>
        <end position="80"/>
    </location>
</feature>
<feature type="region of interest" description="Disordered" evidence="2">
    <location>
        <begin position="82"/>
        <end position="124"/>
    </location>
</feature>
<reference evidence="3" key="1">
    <citation type="submission" date="2023-10" db="EMBL/GenBank/DDBJ databases">
        <authorList>
            <person name="Chen Y."/>
            <person name="Shah S."/>
            <person name="Dougan E. K."/>
            <person name="Thang M."/>
            <person name="Chan C."/>
        </authorList>
    </citation>
    <scope>NUCLEOTIDE SEQUENCE [LARGE SCALE GENOMIC DNA]</scope>
</reference>
<evidence type="ECO:0000313" key="4">
    <source>
        <dbReference type="Proteomes" id="UP001189429"/>
    </source>
</evidence>
<dbReference type="Proteomes" id="UP001189429">
    <property type="component" value="Unassembled WGS sequence"/>
</dbReference>
<feature type="compositionally biased region" description="Low complexity" evidence="2">
    <location>
        <begin position="186"/>
        <end position="199"/>
    </location>
</feature>
<proteinExistence type="predicted"/>
<keyword evidence="1" id="KW-0175">Coiled coil</keyword>
<evidence type="ECO:0000256" key="2">
    <source>
        <dbReference type="SAM" id="MobiDB-lite"/>
    </source>
</evidence>
<dbReference type="EMBL" id="CAUYUJ010022161">
    <property type="protein sequence ID" value="CAK0909233.1"/>
    <property type="molecule type" value="Genomic_DNA"/>
</dbReference>